<keyword evidence="4" id="KW-1185">Reference proteome</keyword>
<evidence type="ECO:0000259" key="2">
    <source>
        <dbReference type="Pfam" id="PF20382"/>
    </source>
</evidence>
<dbReference type="Pfam" id="PF20382">
    <property type="entry name" value="DUF6677"/>
    <property type="match status" value="1"/>
</dbReference>
<sequence>MANPIIAAIASFLLPGLGQIYAGAIPRGIMFLIVTAVFYSIGYFSDGIYLIISLVVDTVYSLAVAYEAYKLAQG</sequence>
<name>A0A315XPR6_9EURY</name>
<proteinExistence type="predicted"/>
<accession>A0A315XPR6</accession>
<keyword evidence="1" id="KW-0812">Transmembrane</keyword>
<dbReference type="AlphaFoldDB" id="A0A315XPR6"/>
<evidence type="ECO:0000313" key="3">
    <source>
        <dbReference type="EMBL" id="PWB87983.1"/>
    </source>
</evidence>
<dbReference type="RefSeq" id="WP_116591543.1">
    <property type="nucleotide sequence ID" value="NZ_MZGS01000016.1"/>
</dbReference>
<dbReference type="OrthoDB" id="76294at2157"/>
<comment type="caution">
    <text evidence="3">The sequence shown here is derived from an EMBL/GenBank/DDBJ whole genome shotgun (WGS) entry which is preliminary data.</text>
</comment>
<dbReference type="EMBL" id="MZGS01000016">
    <property type="protein sequence ID" value="PWB87983.1"/>
    <property type="molecule type" value="Genomic_DNA"/>
</dbReference>
<dbReference type="InterPro" id="IPR046499">
    <property type="entry name" value="DUF6677"/>
</dbReference>
<feature type="domain" description="DUF6677" evidence="2">
    <location>
        <begin position="6"/>
        <end position="51"/>
    </location>
</feature>
<reference evidence="3 4" key="1">
    <citation type="submission" date="2017-03" db="EMBL/GenBank/DDBJ databases">
        <title>Genome sequence of Methanobrevibacter thaueri.</title>
        <authorList>
            <person name="Poehlein A."/>
            <person name="Seedorf H."/>
            <person name="Daniel R."/>
        </authorList>
    </citation>
    <scope>NUCLEOTIDE SEQUENCE [LARGE SCALE GENOMIC DNA]</scope>
    <source>
        <strain evidence="3 4">DSM 11995</strain>
    </source>
</reference>
<keyword evidence="1" id="KW-1133">Transmembrane helix</keyword>
<keyword evidence="1" id="KW-0472">Membrane</keyword>
<organism evidence="3 4">
    <name type="scientific">Methanobrevibacter thaueri</name>
    <dbReference type="NCBI Taxonomy" id="190975"/>
    <lineage>
        <taxon>Archaea</taxon>
        <taxon>Methanobacteriati</taxon>
        <taxon>Methanobacteriota</taxon>
        <taxon>Methanomada group</taxon>
        <taxon>Methanobacteria</taxon>
        <taxon>Methanobacteriales</taxon>
        <taxon>Methanobacteriaceae</taxon>
        <taxon>Methanobrevibacter</taxon>
    </lineage>
</organism>
<protein>
    <submittedName>
        <fullName evidence="3">TM2 domain protein</fullName>
    </submittedName>
</protein>
<gene>
    <name evidence="3" type="ORF">MBBTH_05700</name>
</gene>
<dbReference type="Proteomes" id="UP000251717">
    <property type="component" value="Unassembled WGS sequence"/>
</dbReference>
<evidence type="ECO:0000256" key="1">
    <source>
        <dbReference type="SAM" id="Phobius"/>
    </source>
</evidence>
<feature type="transmembrane region" description="Helical" evidence="1">
    <location>
        <begin position="28"/>
        <end position="52"/>
    </location>
</feature>
<evidence type="ECO:0000313" key="4">
    <source>
        <dbReference type="Proteomes" id="UP000251717"/>
    </source>
</evidence>